<gene>
    <name evidence="1" type="ORF">AVEN_86629_1</name>
</gene>
<dbReference type="Proteomes" id="UP000499080">
    <property type="component" value="Unassembled WGS sequence"/>
</dbReference>
<sequence length="36" mass="4176">MILTPRDYVKIGFRRADFSSNVLKLADTETFNRSNV</sequence>
<dbReference type="EMBL" id="BGPR01002188">
    <property type="protein sequence ID" value="GBM69298.1"/>
    <property type="molecule type" value="Genomic_DNA"/>
</dbReference>
<protein>
    <submittedName>
        <fullName evidence="1">Uncharacterized protein</fullName>
    </submittedName>
</protein>
<reference evidence="1 2" key="1">
    <citation type="journal article" date="2019" name="Sci. Rep.">
        <title>Orb-weaving spider Araneus ventricosus genome elucidates the spidroin gene catalogue.</title>
        <authorList>
            <person name="Kono N."/>
            <person name="Nakamura H."/>
            <person name="Ohtoshi R."/>
            <person name="Moran D.A.P."/>
            <person name="Shinohara A."/>
            <person name="Yoshida Y."/>
            <person name="Fujiwara M."/>
            <person name="Mori M."/>
            <person name="Tomita M."/>
            <person name="Arakawa K."/>
        </authorList>
    </citation>
    <scope>NUCLEOTIDE SEQUENCE [LARGE SCALE GENOMIC DNA]</scope>
</reference>
<evidence type="ECO:0000313" key="2">
    <source>
        <dbReference type="Proteomes" id="UP000499080"/>
    </source>
</evidence>
<dbReference type="AlphaFoldDB" id="A0A4Y2HVI3"/>
<evidence type="ECO:0000313" key="1">
    <source>
        <dbReference type="EMBL" id="GBM69298.1"/>
    </source>
</evidence>
<comment type="caution">
    <text evidence="1">The sequence shown here is derived from an EMBL/GenBank/DDBJ whole genome shotgun (WGS) entry which is preliminary data.</text>
</comment>
<feature type="non-terminal residue" evidence="1">
    <location>
        <position position="36"/>
    </location>
</feature>
<keyword evidence="2" id="KW-1185">Reference proteome</keyword>
<name>A0A4Y2HVI3_ARAVE</name>
<accession>A0A4Y2HVI3</accession>
<organism evidence="1 2">
    <name type="scientific">Araneus ventricosus</name>
    <name type="common">Orbweaver spider</name>
    <name type="synonym">Epeira ventricosa</name>
    <dbReference type="NCBI Taxonomy" id="182803"/>
    <lineage>
        <taxon>Eukaryota</taxon>
        <taxon>Metazoa</taxon>
        <taxon>Ecdysozoa</taxon>
        <taxon>Arthropoda</taxon>
        <taxon>Chelicerata</taxon>
        <taxon>Arachnida</taxon>
        <taxon>Araneae</taxon>
        <taxon>Araneomorphae</taxon>
        <taxon>Entelegynae</taxon>
        <taxon>Araneoidea</taxon>
        <taxon>Araneidae</taxon>
        <taxon>Araneus</taxon>
    </lineage>
</organism>
<proteinExistence type="predicted"/>